<dbReference type="Gene3D" id="1.20.1250.20">
    <property type="entry name" value="MFS general substrate transporter like domains"/>
    <property type="match status" value="1"/>
</dbReference>
<feature type="signal peptide" evidence="6">
    <location>
        <begin position="1"/>
        <end position="18"/>
    </location>
</feature>
<evidence type="ECO:0000256" key="5">
    <source>
        <dbReference type="SAM" id="Phobius"/>
    </source>
</evidence>
<dbReference type="AlphaFoldDB" id="F9WME5"/>
<feature type="transmembrane region" description="Helical" evidence="5">
    <location>
        <begin position="412"/>
        <end position="434"/>
    </location>
</feature>
<keyword evidence="3 5" id="KW-1133">Transmembrane helix</keyword>
<feature type="transmembrane region" description="Helical" evidence="5">
    <location>
        <begin position="205"/>
        <end position="228"/>
    </location>
</feature>
<dbReference type="InterPro" id="IPR011701">
    <property type="entry name" value="MFS"/>
</dbReference>
<dbReference type="SUPFAM" id="SSF103473">
    <property type="entry name" value="MFS general substrate transporter"/>
    <property type="match status" value="1"/>
</dbReference>
<evidence type="ECO:0000256" key="6">
    <source>
        <dbReference type="SAM" id="SignalP"/>
    </source>
</evidence>
<dbReference type="Pfam" id="PF07690">
    <property type="entry name" value="MFS_1"/>
    <property type="match status" value="1"/>
</dbReference>
<dbReference type="EMBL" id="CAEX01001686">
    <property type="protein sequence ID" value="CCD18700.1"/>
    <property type="molecule type" value="Genomic_DNA"/>
</dbReference>
<evidence type="ECO:0000313" key="8">
    <source>
        <dbReference type="Proteomes" id="UP000009027"/>
    </source>
</evidence>
<feature type="transmembrane region" description="Helical" evidence="5">
    <location>
        <begin position="346"/>
        <end position="363"/>
    </location>
</feature>
<dbReference type="GO" id="GO:0016020">
    <property type="term" value="C:membrane"/>
    <property type="evidence" value="ECO:0007669"/>
    <property type="project" value="UniProtKB-SubCell"/>
</dbReference>
<sequence length="576" mass="64510">MSSFFLFLFLSLSEYVNNRIKIQVFKHSKSLFVMSPPFDQSTTNFHSETEPADAAEVADIENELEANLSINSDPWRHVVAGIFCLLSITNAMQWITFSAIFDETRRYFGMTAVQVNYLASTYVIAYVVTVFLSCKLYEVMGLRVGIVVAALANTIGASLKLVALYAWPNMILLYISQVFNSVTEILTIATPPLVANRWFPVKERVVANTVMSIALAVGCGLGAVYPVLFVTPEKQEQRHFGHLFWSQFGMCGTVLLLTIFCFPARPRCSPSYAAALNEKAEQRKWIVRGDTQYNQRADVTPVDANRIQHSVRPLTQYDEGDPGIRPINIFSTLADTFRALRTNPSFVFLSLASATELGLIWAMATVLPQCLLPFGVHESETGWISFLNLVLGSVVAPFVMRFIGYRWKHRTTLLVISIILLATILVWFLCFQFGPTDEEKRSYYVISAFVLWGGLAGLCQNFMMPIMFEFVIELTFPMQESTSAPVLTWTACLTNLILTIIFGEVLGNEPTRKDVMKVFIGTMVVSVIGVAATFLVRPQRRRQDFEALMIRRRNASIALEAGEGGARARSADKRGD</sequence>
<feature type="transmembrane region" description="Helical" evidence="5">
    <location>
        <begin position="515"/>
        <end position="536"/>
    </location>
</feature>
<dbReference type="Proteomes" id="UP000009027">
    <property type="component" value="Unassembled WGS sequence"/>
</dbReference>
<dbReference type="InterPro" id="IPR049680">
    <property type="entry name" value="FLVCR1-2_SLC49-like"/>
</dbReference>
<feature type="transmembrane region" description="Helical" evidence="5">
    <location>
        <begin position="144"/>
        <end position="167"/>
    </location>
</feature>
<proteinExistence type="predicted"/>
<feature type="transmembrane region" description="Helical" evidence="5">
    <location>
        <begin position="113"/>
        <end position="132"/>
    </location>
</feature>
<accession>F9WME5</accession>
<keyword evidence="4 5" id="KW-0472">Membrane</keyword>
<name>F9WME5_TRYVY</name>
<comment type="subcellular location">
    <subcellularLocation>
        <location evidence="1">Membrane</location>
        <topology evidence="1">Multi-pass membrane protein</topology>
    </subcellularLocation>
</comment>
<organism evidence="7 8">
    <name type="scientific">Trypanosoma vivax (strain Y486)</name>
    <dbReference type="NCBI Taxonomy" id="1055687"/>
    <lineage>
        <taxon>Eukaryota</taxon>
        <taxon>Discoba</taxon>
        <taxon>Euglenozoa</taxon>
        <taxon>Kinetoplastea</taxon>
        <taxon>Metakinetoplastina</taxon>
        <taxon>Trypanosomatida</taxon>
        <taxon>Trypanosomatidae</taxon>
        <taxon>Trypanosoma</taxon>
        <taxon>Duttonella</taxon>
    </lineage>
</organism>
<gene>
    <name evidence="7" type="ORF">TvY486_0001210</name>
</gene>
<feature type="transmembrane region" description="Helical" evidence="5">
    <location>
        <begin position="78"/>
        <end position="101"/>
    </location>
</feature>
<dbReference type="PANTHER" id="PTHR10924:SF6">
    <property type="entry name" value="SOLUTE CARRIER FAMILY 49 MEMBER A3"/>
    <property type="match status" value="1"/>
</dbReference>
<keyword evidence="2 5" id="KW-0812">Transmembrane</keyword>
<evidence type="ECO:0000256" key="3">
    <source>
        <dbReference type="ARBA" id="ARBA00022989"/>
    </source>
</evidence>
<evidence type="ECO:0000256" key="1">
    <source>
        <dbReference type="ARBA" id="ARBA00004141"/>
    </source>
</evidence>
<dbReference type="PANTHER" id="PTHR10924">
    <property type="entry name" value="MAJOR FACILITATOR SUPERFAMILY PROTEIN-RELATED"/>
    <property type="match status" value="1"/>
</dbReference>
<feature type="transmembrane region" description="Helical" evidence="5">
    <location>
        <begin position="240"/>
        <end position="262"/>
    </location>
</feature>
<keyword evidence="8" id="KW-1185">Reference proteome</keyword>
<protein>
    <submittedName>
        <fullName evidence="7">MFS transporter, putative</fullName>
    </submittedName>
</protein>
<evidence type="ECO:0000313" key="7">
    <source>
        <dbReference type="EMBL" id="CCD18700.1"/>
    </source>
</evidence>
<reference evidence="7 8" key="1">
    <citation type="journal article" date="2012" name="Proc. Natl. Acad. Sci. U.S.A.">
        <title>Antigenic diversity is generated by distinct evolutionary mechanisms in African trypanosome species.</title>
        <authorList>
            <person name="Jackson A.P."/>
            <person name="Berry A."/>
            <person name="Aslett M."/>
            <person name="Allison H.C."/>
            <person name="Burton P."/>
            <person name="Vavrova-Anderson J."/>
            <person name="Brown R."/>
            <person name="Browne H."/>
            <person name="Corton N."/>
            <person name="Hauser H."/>
            <person name="Gamble J."/>
            <person name="Gilderthorp R."/>
            <person name="Marcello L."/>
            <person name="McQuillan J."/>
            <person name="Otto T.D."/>
            <person name="Quail M.A."/>
            <person name="Sanders M.J."/>
            <person name="van Tonder A."/>
            <person name="Ginger M.L."/>
            <person name="Field M.C."/>
            <person name="Barry J.D."/>
            <person name="Hertz-Fowler C."/>
            <person name="Berriman M."/>
        </authorList>
    </citation>
    <scope>NUCLEOTIDE SEQUENCE</scope>
    <source>
        <strain evidence="7 8">Y486</strain>
    </source>
</reference>
<evidence type="ECO:0000256" key="2">
    <source>
        <dbReference type="ARBA" id="ARBA00022692"/>
    </source>
</evidence>
<feature type="transmembrane region" description="Helical" evidence="5">
    <location>
        <begin position="383"/>
        <end position="400"/>
    </location>
</feature>
<dbReference type="VEuPathDB" id="TriTrypDB:TvY486_0001210"/>
<dbReference type="GO" id="GO:0022857">
    <property type="term" value="F:transmembrane transporter activity"/>
    <property type="evidence" value="ECO:0007669"/>
    <property type="project" value="InterPro"/>
</dbReference>
<keyword evidence="6" id="KW-0732">Signal</keyword>
<evidence type="ECO:0000256" key="4">
    <source>
        <dbReference type="ARBA" id="ARBA00023136"/>
    </source>
</evidence>
<dbReference type="InterPro" id="IPR036259">
    <property type="entry name" value="MFS_trans_sf"/>
</dbReference>
<feature type="chain" id="PRO_5003395196" evidence="6">
    <location>
        <begin position="19"/>
        <end position="576"/>
    </location>
</feature>
<feature type="transmembrane region" description="Helical" evidence="5">
    <location>
        <begin position="484"/>
        <end position="503"/>
    </location>
</feature>
<feature type="transmembrane region" description="Helical" evidence="5">
    <location>
        <begin position="446"/>
        <end position="472"/>
    </location>
</feature>